<dbReference type="Gene3D" id="3.30.200.20">
    <property type="entry name" value="Phosphorylase Kinase, domain 1"/>
    <property type="match status" value="1"/>
</dbReference>
<reference evidence="8 9" key="1">
    <citation type="submission" date="2023-01" db="EMBL/GenBank/DDBJ databases">
        <title>Draft genome sequence of Nocardiopsis sp. RSe5-2 isolated from halophytes.</title>
        <authorList>
            <person name="Duangmal K."/>
            <person name="Chantavorakit T."/>
        </authorList>
    </citation>
    <scope>NUCLEOTIDE SEQUENCE [LARGE SCALE GENOMIC DNA]</scope>
    <source>
        <strain evidence="8 9">RSe5-2</strain>
    </source>
</reference>
<evidence type="ECO:0000259" key="7">
    <source>
        <dbReference type="PROSITE" id="PS50011"/>
    </source>
</evidence>
<dbReference type="SMART" id="SM00220">
    <property type="entry name" value="S_TKc"/>
    <property type="match status" value="1"/>
</dbReference>
<protein>
    <submittedName>
        <fullName evidence="8">Serine/threonine-protein kinase</fullName>
    </submittedName>
</protein>
<keyword evidence="4 5" id="KW-0067">ATP-binding</keyword>
<feature type="compositionally biased region" description="Low complexity" evidence="6">
    <location>
        <begin position="443"/>
        <end position="453"/>
    </location>
</feature>
<keyword evidence="3 8" id="KW-0418">Kinase</keyword>
<evidence type="ECO:0000256" key="5">
    <source>
        <dbReference type="PROSITE-ProRule" id="PRU10141"/>
    </source>
</evidence>
<feature type="region of interest" description="Disordered" evidence="6">
    <location>
        <begin position="1"/>
        <end position="45"/>
    </location>
</feature>
<dbReference type="Pfam" id="PF00069">
    <property type="entry name" value="Pkinase"/>
    <property type="match status" value="1"/>
</dbReference>
<dbReference type="PROSITE" id="PS50011">
    <property type="entry name" value="PROTEIN_KINASE_DOM"/>
    <property type="match status" value="1"/>
</dbReference>
<name>A0ABT4UC60_9ACTN</name>
<dbReference type="PROSITE" id="PS00108">
    <property type="entry name" value="PROTEIN_KINASE_ST"/>
    <property type="match status" value="1"/>
</dbReference>
<organism evidence="8 9">
    <name type="scientific">Nocardiopsis endophytica</name>
    <dbReference type="NCBI Taxonomy" id="3018445"/>
    <lineage>
        <taxon>Bacteria</taxon>
        <taxon>Bacillati</taxon>
        <taxon>Actinomycetota</taxon>
        <taxon>Actinomycetes</taxon>
        <taxon>Streptosporangiales</taxon>
        <taxon>Nocardiopsidaceae</taxon>
        <taxon>Nocardiopsis</taxon>
    </lineage>
</organism>
<feature type="binding site" evidence="5">
    <location>
        <position position="76"/>
    </location>
    <ligand>
        <name>ATP</name>
        <dbReference type="ChEBI" id="CHEBI:30616"/>
    </ligand>
</feature>
<dbReference type="Proteomes" id="UP001527866">
    <property type="component" value="Unassembled WGS sequence"/>
</dbReference>
<feature type="domain" description="Protein kinase" evidence="7">
    <location>
        <begin position="48"/>
        <end position="296"/>
    </location>
</feature>
<comment type="caution">
    <text evidence="8">The sequence shown here is derived from an EMBL/GenBank/DDBJ whole genome shotgun (WGS) entry which is preliminary data.</text>
</comment>
<dbReference type="GO" id="GO:0016301">
    <property type="term" value="F:kinase activity"/>
    <property type="evidence" value="ECO:0007669"/>
    <property type="project" value="UniProtKB-KW"/>
</dbReference>
<accession>A0ABT4UC60</accession>
<evidence type="ECO:0000313" key="8">
    <source>
        <dbReference type="EMBL" id="MDA2814570.1"/>
    </source>
</evidence>
<gene>
    <name evidence="8" type="ORF">O4J56_28260</name>
</gene>
<evidence type="ECO:0000256" key="2">
    <source>
        <dbReference type="ARBA" id="ARBA00022741"/>
    </source>
</evidence>
<keyword evidence="2 5" id="KW-0547">Nucleotide-binding</keyword>
<dbReference type="InterPro" id="IPR011009">
    <property type="entry name" value="Kinase-like_dom_sf"/>
</dbReference>
<dbReference type="CDD" id="cd14014">
    <property type="entry name" value="STKc_PknB_like"/>
    <property type="match status" value="1"/>
</dbReference>
<keyword evidence="9" id="KW-1185">Reference proteome</keyword>
<evidence type="ECO:0000256" key="4">
    <source>
        <dbReference type="ARBA" id="ARBA00022840"/>
    </source>
</evidence>
<feature type="compositionally biased region" description="Basic and acidic residues" evidence="6">
    <location>
        <begin position="1"/>
        <end position="13"/>
    </location>
</feature>
<dbReference type="InterPro" id="IPR017441">
    <property type="entry name" value="Protein_kinase_ATP_BS"/>
</dbReference>
<evidence type="ECO:0000256" key="3">
    <source>
        <dbReference type="ARBA" id="ARBA00022777"/>
    </source>
</evidence>
<evidence type="ECO:0000256" key="1">
    <source>
        <dbReference type="ARBA" id="ARBA00022679"/>
    </source>
</evidence>
<dbReference type="Gene3D" id="1.10.510.10">
    <property type="entry name" value="Transferase(Phosphotransferase) domain 1"/>
    <property type="match status" value="1"/>
</dbReference>
<evidence type="ECO:0000313" key="9">
    <source>
        <dbReference type="Proteomes" id="UP001527866"/>
    </source>
</evidence>
<dbReference type="PROSITE" id="PS00107">
    <property type="entry name" value="PROTEIN_KINASE_ATP"/>
    <property type="match status" value="1"/>
</dbReference>
<dbReference type="EMBL" id="JAQFWQ010000128">
    <property type="protein sequence ID" value="MDA2814570.1"/>
    <property type="molecule type" value="Genomic_DNA"/>
</dbReference>
<dbReference type="PANTHER" id="PTHR43289">
    <property type="entry name" value="MITOGEN-ACTIVATED PROTEIN KINASE KINASE KINASE 20-RELATED"/>
    <property type="match status" value="1"/>
</dbReference>
<proteinExistence type="predicted"/>
<sequence>MPSESRCHAERRSFSFARKAPMSTPPAPQLPGGFSPLQDDDPREIGPFRTVGRIGAGGMGAVYGALGRRGEHVAVKVIHPRFASDPAYREQFAREAALLARVDAECAPAFRGAETRAERPWIATDFVPGRTLKEHVAEVGVLTGAALASFAAGTAEALAAVHAAGVVHRDIKPGNVVLAPTGPKVLDFGIARAAEDLRPDERTYGTPGWIAPERLETGQDSPRADVYAWGGLVVYAATGRGPFGAGTAAELVERARTGVPDLSGVPRELLGVVRAALDRDPERRPDASDAVRATLTAGEAMGAGAAEGAAEERDRTPRARLRGLLADAWTGFTDAGRGRGEWIAAGVAGAVGVGAGAGAVGSALGGGAAGGAGAGGAGAGAAAGAAGAGAGGAASAGGGVFGGMGAVGAVTAGAVVVTAVVGGGWVAGRMNAGLPIVPGGGQESASPSASPSPSEEEDGTQAVEFNGLTLEVPEEWTVMRYEREYTAVGGPSPGSGETVVLGTDPDAECAQAEGNFGYFGCPNVQLIGEAGLAIGFAASPFQPEGPYAPPTQPYSCERAVDVTQLPPPEDGIDPTEYGLPADSSETVDVGGTEALYHVTSLGCYDNGLDQPVSTEGPYAGYEQRYWYLDELQVIVVDDFTTEELPEIMENAEVS</sequence>
<feature type="region of interest" description="Disordered" evidence="6">
    <location>
        <begin position="437"/>
        <end position="464"/>
    </location>
</feature>
<dbReference type="InterPro" id="IPR008271">
    <property type="entry name" value="Ser/Thr_kinase_AS"/>
</dbReference>
<keyword evidence="1" id="KW-0808">Transferase</keyword>
<dbReference type="PANTHER" id="PTHR43289:SF34">
    <property type="entry name" value="SERINE_THREONINE-PROTEIN KINASE YBDM-RELATED"/>
    <property type="match status" value="1"/>
</dbReference>
<dbReference type="InterPro" id="IPR000719">
    <property type="entry name" value="Prot_kinase_dom"/>
</dbReference>
<evidence type="ECO:0000256" key="6">
    <source>
        <dbReference type="SAM" id="MobiDB-lite"/>
    </source>
</evidence>
<dbReference type="SUPFAM" id="SSF56112">
    <property type="entry name" value="Protein kinase-like (PK-like)"/>
    <property type="match status" value="1"/>
</dbReference>